<evidence type="ECO:0000313" key="1">
    <source>
        <dbReference type="EMBL" id="EFS96625.1"/>
    </source>
</evidence>
<accession>E4MUP6</accession>
<dbReference type="EMBL" id="AEOH01000047">
    <property type="protein sequence ID" value="EFS96625.1"/>
    <property type="molecule type" value="Genomic_DNA"/>
</dbReference>
<gene>
    <name evidence="1" type="ORF">HMPREF1977_2118</name>
</gene>
<dbReference type="AlphaFoldDB" id="E4MUP6"/>
<proteinExistence type="predicted"/>
<dbReference type="Proteomes" id="UP000005391">
    <property type="component" value="Unassembled WGS sequence"/>
</dbReference>
<sequence>MQRYNNNKKYQYPNPSHSINPLISNFLYTLPFPYLCSVYHCASSFRPHTPTKLLQQIC</sequence>
<name>E4MUP6_CAPOC</name>
<reference evidence="1 2" key="1">
    <citation type="submission" date="2010-10" db="EMBL/GenBank/DDBJ databases">
        <authorList>
            <person name="Muzny D."/>
            <person name="Qin X."/>
            <person name="Deng J."/>
            <person name="Jiang H."/>
            <person name="Liu Y."/>
            <person name="Qu J."/>
            <person name="Song X.-Z."/>
            <person name="Zhang L."/>
            <person name="Thornton R."/>
            <person name="Coyle M."/>
            <person name="Francisco L."/>
            <person name="Jackson L."/>
            <person name="Javaid M."/>
            <person name="Korchina V."/>
            <person name="Kovar C."/>
            <person name="Mata R."/>
            <person name="Mathew T."/>
            <person name="Ngo R."/>
            <person name="Nguyen L."/>
            <person name="Nguyen N."/>
            <person name="Okwuonu G."/>
            <person name="Ongeri F."/>
            <person name="Pham C."/>
            <person name="Simmons D."/>
            <person name="Wilczek-Boney K."/>
            <person name="Hale W."/>
            <person name="Jakkamsetti A."/>
            <person name="Pham P."/>
            <person name="Ruth R."/>
            <person name="San Lucas F."/>
            <person name="Warren J."/>
            <person name="Zhang J."/>
            <person name="Zhao Z."/>
            <person name="Zhou C."/>
            <person name="Zhu D."/>
            <person name="Lee S."/>
            <person name="Bess C."/>
            <person name="Blankenburg K."/>
            <person name="Forbes L."/>
            <person name="Fu Q."/>
            <person name="Gubbala S."/>
            <person name="Hirani K."/>
            <person name="Jayaseelan J.C."/>
            <person name="Lara F."/>
            <person name="Munidasa M."/>
            <person name="Palculict T."/>
            <person name="Patil S."/>
            <person name="Pu L.-L."/>
            <person name="Saada N."/>
            <person name="Tang L."/>
            <person name="Weissenberger G."/>
            <person name="Zhu Y."/>
            <person name="Hemphill L."/>
            <person name="Shang Y."/>
            <person name="Youmans B."/>
            <person name="Ayvaz T."/>
            <person name="Ross M."/>
            <person name="Santibanez J."/>
            <person name="Aqrawi P."/>
            <person name="Gross S."/>
            <person name="Joshi V."/>
            <person name="Fowler G."/>
            <person name="Nazareth L."/>
            <person name="Reid J."/>
            <person name="Worley K."/>
            <person name="Petrosino J."/>
            <person name="Highlander S."/>
            <person name="Gibbs R."/>
        </authorList>
    </citation>
    <scope>NUCLEOTIDE SEQUENCE [LARGE SCALE GENOMIC DNA]</scope>
    <source>
        <strain evidence="1 2">F0287</strain>
    </source>
</reference>
<evidence type="ECO:0000313" key="2">
    <source>
        <dbReference type="Proteomes" id="UP000005391"/>
    </source>
</evidence>
<comment type="caution">
    <text evidence="1">The sequence shown here is derived from an EMBL/GenBank/DDBJ whole genome shotgun (WGS) entry which is preliminary data.</text>
</comment>
<protein>
    <submittedName>
        <fullName evidence="1">Uncharacterized protein</fullName>
    </submittedName>
</protein>
<organism evidence="1 2">
    <name type="scientific">Capnocytophaga ochracea F0287</name>
    <dbReference type="NCBI Taxonomy" id="873517"/>
    <lineage>
        <taxon>Bacteria</taxon>
        <taxon>Pseudomonadati</taxon>
        <taxon>Bacteroidota</taxon>
        <taxon>Flavobacteriia</taxon>
        <taxon>Flavobacteriales</taxon>
        <taxon>Flavobacteriaceae</taxon>
        <taxon>Capnocytophaga</taxon>
    </lineage>
</organism>
<dbReference type="HOGENOM" id="CLU_2970937_0_0_10"/>